<sequence>MHKKDKYDFTASQPKEKIRVTFKRIINSSSYHLMAPNSYGAAMQIGDTHDNNFSGNIAKSGIYSIRVSQMKSATRKGTNVSFMLTMSDISPK</sequence>
<dbReference type="Gene3D" id="2.60.120.380">
    <property type="match status" value="1"/>
</dbReference>
<organism evidence="1 2">
    <name type="scientific">Flavobacterium polysaccharolyticum</name>
    <dbReference type="NCBI Taxonomy" id="3133148"/>
    <lineage>
        <taxon>Bacteria</taxon>
        <taxon>Pseudomonadati</taxon>
        <taxon>Bacteroidota</taxon>
        <taxon>Flavobacteriia</taxon>
        <taxon>Flavobacteriales</taxon>
        <taxon>Flavobacteriaceae</taxon>
        <taxon>Flavobacterium</taxon>
    </lineage>
</organism>
<dbReference type="Proteomes" id="UP001468798">
    <property type="component" value="Unassembled WGS sequence"/>
</dbReference>
<reference evidence="1 2" key="1">
    <citation type="submission" date="2024-03" db="EMBL/GenBank/DDBJ databases">
        <title>Two novel species of the genus Flavobacterium exhibiting potentially degradation of complex polysaccharides.</title>
        <authorList>
            <person name="Lian X."/>
        </authorList>
    </citation>
    <scope>NUCLEOTIDE SEQUENCE [LARGE SCALE GENOMIC DNA]</scope>
    <source>
        <strain evidence="1 2">N6</strain>
    </source>
</reference>
<dbReference type="EMBL" id="JBCGDP010000015">
    <property type="protein sequence ID" value="MEM0577739.1"/>
    <property type="molecule type" value="Genomic_DNA"/>
</dbReference>
<protein>
    <submittedName>
        <fullName evidence="1">Uncharacterized protein</fullName>
    </submittedName>
</protein>
<dbReference type="RefSeq" id="WP_342692611.1">
    <property type="nucleotide sequence ID" value="NZ_JBCGDP010000015.1"/>
</dbReference>
<evidence type="ECO:0000313" key="2">
    <source>
        <dbReference type="Proteomes" id="UP001468798"/>
    </source>
</evidence>
<gene>
    <name evidence="1" type="ORF">WFZ86_14625</name>
</gene>
<comment type="caution">
    <text evidence="1">The sequence shown here is derived from an EMBL/GenBank/DDBJ whole genome shotgun (WGS) entry which is preliminary data.</text>
</comment>
<name>A0ABU9NR06_9FLAO</name>
<proteinExistence type="predicted"/>
<accession>A0ABU9NR06</accession>
<keyword evidence="2" id="KW-1185">Reference proteome</keyword>
<evidence type="ECO:0000313" key="1">
    <source>
        <dbReference type="EMBL" id="MEM0577739.1"/>
    </source>
</evidence>